<keyword evidence="1" id="KW-0472">Membrane</keyword>
<feature type="transmembrane region" description="Helical" evidence="1">
    <location>
        <begin position="33"/>
        <end position="49"/>
    </location>
</feature>
<accession>A0AA44DND8</accession>
<keyword evidence="1" id="KW-1133">Transmembrane helix</keyword>
<reference evidence="2 3" key="1">
    <citation type="submission" date="2020-04" db="EMBL/GenBank/DDBJ databases">
        <authorList>
            <person name="Hitch T.C.A."/>
            <person name="Wylensek D."/>
            <person name="Clavel T."/>
        </authorList>
    </citation>
    <scope>NUCLEOTIDE SEQUENCE [LARGE SCALE GENOMIC DNA]</scope>
    <source>
        <strain evidence="2 3">Med78_4-601-WT-2</strain>
    </source>
</reference>
<dbReference type="AlphaFoldDB" id="A0AA44DND8"/>
<dbReference type="EMBL" id="JABAFD010000011">
    <property type="protein sequence ID" value="NME10798.1"/>
    <property type="molecule type" value="Genomic_DNA"/>
</dbReference>
<protein>
    <submittedName>
        <fullName evidence="2">Uncharacterized protein</fullName>
    </submittedName>
</protein>
<organism evidence="2 3">
    <name type="scientific">Paraclostridium bifermentans</name>
    <name type="common">Clostridium bifermentans</name>
    <dbReference type="NCBI Taxonomy" id="1490"/>
    <lineage>
        <taxon>Bacteria</taxon>
        <taxon>Bacillati</taxon>
        <taxon>Bacillota</taxon>
        <taxon>Clostridia</taxon>
        <taxon>Peptostreptococcales</taxon>
        <taxon>Peptostreptococcaceae</taxon>
        <taxon>Paraclostridium</taxon>
    </lineage>
</organism>
<evidence type="ECO:0000256" key="1">
    <source>
        <dbReference type="SAM" id="Phobius"/>
    </source>
</evidence>
<evidence type="ECO:0000313" key="2">
    <source>
        <dbReference type="EMBL" id="NME10798.1"/>
    </source>
</evidence>
<comment type="caution">
    <text evidence="2">The sequence shown here is derived from an EMBL/GenBank/DDBJ whole genome shotgun (WGS) entry which is preliminary data.</text>
</comment>
<name>A0AA44DND8_PARBF</name>
<gene>
    <name evidence="2" type="ORF">HF875_14810</name>
</gene>
<evidence type="ECO:0000313" key="3">
    <source>
        <dbReference type="Proteomes" id="UP000573963"/>
    </source>
</evidence>
<proteinExistence type="predicted"/>
<feature type="transmembrane region" description="Helical" evidence="1">
    <location>
        <begin position="12"/>
        <end position="27"/>
    </location>
</feature>
<sequence length="56" mass="6370">MKKIPQNLKSKLGIIGFILVDLYLIISSENNSRIALCLISLFIFIRIIFASKNKCN</sequence>
<dbReference type="Proteomes" id="UP000573963">
    <property type="component" value="Unassembled WGS sequence"/>
</dbReference>
<keyword evidence="1" id="KW-0812">Transmembrane</keyword>
<dbReference type="RefSeq" id="WP_160165094.1">
    <property type="nucleotide sequence ID" value="NZ_JABAFD010000011.1"/>
</dbReference>